<dbReference type="EMBL" id="CDSF01000099">
    <property type="protein sequence ID" value="CEP00190.1"/>
    <property type="molecule type" value="Genomic_DNA"/>
</dbReference>
<dbReference type="AlphaFoldDB" id="A0A0G4IY05"/>
<dbReference type="Pfam" id="PF25325">
    <property type="entry name" value="EF-hand_EFHB_C"/>
    <property type="match status" value="1"/>
</dbReference>
<feature type="compositionally biased region" description="Basic and acidic residues" evidence="1">
    <location>
        <begin position="171"/>
        <end position="180"/>
    </location>
</feature>
<evidence type="ECO:0000313" key="4">
    <source>
        <dbReference type="Proteomes" id="UP000039324"/>
    </source>
</evidence>
<organism evidence="3 4">
    <name type="scientific">Plasmodiophora brassicae</name>
    <name type="common">Clubroot disease agent</name>
    <dbReference type="NCBI Taxonomy" id="37360"/>
    <lineage>
        <taxon>Eukaryota</taxon>
        <taxon>Sar</taxon>
        <taxon>Rhizaria</taxon>
        <taxon>Endomyxa</taxon>
        <taxon>Phytomyxea</taxon>
        <taxon>Plasmodiophorida</taxon>
        <taxon>Plasmodiophoridae</taxon>
        <taxon>Plasmodiophora</taxon>
    </lineage>
</organism>
<reference evidence="3 4" key="1">
    <citation type="submission" date="2015-02" db="EMBL/GenBank/DDBJ databases">
        <authorList>
            <person name="Chooi Y.-H."/>
        </authorList>
    </citation>
    <scope>NUCLEOTIDE SEQUENCE [LARGE SCALE GENOMIC DNA]</scope>
    <source>
        <strain evidence="3">E3</strain>
    </source>
</reference>
<dbReference type="InterPro" id="IPR057428">
    <property type="entry name" value="EFHB_EF-hand_C"/>
</dbReference>
<accession>A0A0G4IY05</accession>
<dbReference type="OMA" id="EANYASH"/>
<dbReference type="STRING" id="37360.A0A0G4IY05"/>
<feature type="domain" description="EFHB C-terminal EF-hand" evidence="2">
    <location>
        <begin position="344"/>
        <end position="395"/>
    </location>
</feature>
<proteinExistence type="predicted"/>
<feature type="region of interest" description="Disordered" evidence="1">
    <location>
        <begin position="51"/>
        <end position="71"/>
    </location>
</feature>
<sequence length="420" mass="45757">MSSCRPSIRDNIPSVRAAGIAIAKAADHDTVGAALRIERPPTPDNIARYRASRRQSRPGAADQRFGAVSNNSGDNAYNLLHTAETSEIAQYFLERKEAIYASRQKEPLGRAFTRGHVLPPQTREAGFQFGVTSQKGDDVRTSLYPAAAEPAPAPTFYRKSAGESSNSVDGRSVDRIRQQRRRDDWRKLAIDPGSYRFGAPPLPPTATPSSNAADLLAPKRPLLIGMRRREDHKAAHQHVVGRAKQPPLSEGSCRVALRSAPEQYVPLTKAPGNAEWGAKECITGEWSAGDRATASDLGRGKIVTPVDTNAIVPAGTPSIRKSKQPPTHRSLASTINYGDGPVAHELLYPPKFSFSGIRESDFTETRSVESLRNLFDASGLAVTDDQFIQIREEIARCGQPPTILTYQAAFNKVMNVMIAL</sequence>
<evidence type="ECO:0000259" key="2">
    <source>
        <dbReference type="Pfam" id="PF25325"/>
    </source>
</evidence>
<protein>
    <recommendedName>
        <fullName evidence="2">EFHB C-terminal EF-hand domain-containing protein</fullName>
    </recommendedName>
</protein>
<evidence type="ECO:0000256" key="1">
    <source>
        <dbReference type="SAM" id="MobiDB-lite"/>
    </source>
</evidence>
<dbReference type="Proteomes" id="UP000039324">
    <property type="component" value="Unassembled WGS sequence"/>
</dbReference>
<feature type="region of interest" description="Disordered" evidence="1">
    <location>
        <begin position="153"/>
        <end position="180"/>
    </location>
</feature>
<dbReference type="OrthoDB" id="2096280at2759"/>
<keyword evidence="4" id="KW-1185">Reference proteome</keyword>
<name>A0A0G4IY05_PLABS</name>
<evidence type="ECO:0000313" key="3">
    <source>
        <dbReference type="EMBL" id="CEP00190.1"/>
    </source>
</evidence>
<gene>
    <name evidence="3" type="ORF">PBRA_007924</name>
</gene>